<sequence>MTELEPSSAQDNGDSGLDEVVCRICRLEGTPEDRLLHPCKCSGSIRFIHEPCLKQWLTVSKRQHCELCGHRFSFTPVYRRNAPGSLPVHELLWGLFVRSSDGISMGFRMLLVVWTWLIAVPLGTCWMWRLSFVASLEGAFTMLASRMHPVYVVADCLQGAFICTILVFLVLFVTYTWDYVRSYWDLIERHAHAGPQQAPVPAQAPAQDQHQANRVVPQAPGAAAVQPMAHAQQQPVPAAQAAASAQNLPQPRHARPQTPSAQSAPEPHQHVPDAQAIGPPQSLPRSLHSVSENCISANATASAQSSQPFSEAVSPAPNIREACQSSPQQLTRAPQEVLHSHSSPVSASAEARDHVHFQHSSVAALGSTSSLPSANSEASPSPTPETQAAALPTILEQAQSTPATAQPEASGASPSSGIPHNVELTPNPEPSAPHVADDSISTGVHEAAHAAQPLQNPERCPAVVRSAITPESMTSEIHDPDNASSSAPEPQGPSQHQLQSSPLQADELNGPSPGLEATDTGGNLTHVPDASARPVPDTATPIAQDPAVPPGLHVDAAIGAEGEVMPEADQEGAAGQEAAHPAQPMAVDVDGLIDAPGVAGGAAPGNAAPAPGEELQEMAFEEIIGLQGPLQQLFLSAGTLMLATCGFLVLALWLPCMLGRTTVNWLVLLGEPYITFLPDFVHPLLDQIISPSANGPSPAYMALHSANTTAGEAPKLTWAIVAAEVEFRLLGPRLGDWLALGLGYFVAACMLGNACWILLSWQWVRSPARTVTPTRAWLNSAFYELLNRIWGRSVVSIRRGAICCKVLLVLTLELTLLPVLYGFWIDICGLQLTGSRLVSRFLFLEAAPVTWVIVHWILGMAFLMLTASFVSMLRSILKPEALPWLQDPYNVEEEPLRQFMLHALPSQLEREVQAFALMACLAVLLVHVPVRLATTLAPSLFPLNMRLLGGSLSEAPLDLLLVQVCLPLTAPLFRPRSLMRSGVAWWLRTATTWLGLESELMRQIPSAPQALPVARPPRRQPVGNLVANLQRRQQQQEQQQQNQQQQDQQPAAPVAKPAADPAAATVSASHSAASATSTAASGSHTLTPASTMQGPVAHPAYPNRAHLSPAIQALWRLREGTLRPRPTEQERTALGIPPPSSPEYQAAWPVDTTELGQQAQQMSNALQREVQLQREQAATSSFDQAPAGNPATTQAFRNHMQQEADHVAANASGTQANTGPQPSMPSMGDDVQHAEAASQTPTAREAVADMLFSPGPPSTGSPDAAVQEAARSLPAADRAAAEAVPGGTAGGEGAGGEAGSGMPSRKVWEHMDMLLDMAEDMHHAHGLPCNRPAARMLLHSTGKEALEKRNASFKAYSVLKAAKEKDVLDIREGDRFIHPASIVQASLDAVEQLCRLKATHLKPQHAALSNRLKHWHATRTWNDAPFAPTAAVFVGMQAAMPHFSQPQARQPHVPLPIEPCAPGSNPSLDVFDHKGQELANEIKDMFDTHGVPRNEEALNKDLMVTLAECLGKQEGQQGWFQFANNTLRNTPKDSPHMTHSQHLMLCGMRRDALRLWENELESYNQLLAMSRFTQEGFSATCTLTPAAITSAADAAPSAPDEQLDTALPKSVLTSTPEYPTSPSWSPAGRGHSQQSSAEPCMSLPRQPPAEAGGASSADAEAGAANEATARPANVGLSAALSDASASAAGPSRRTEEHMQTARDLSFLSQEQFRFTPAHAGVTAPHSLAETSAAGPLSSTRMRLQAGSDQSFLQQQQQPLSYLDEAATLVSSPDGISHRAFEGPDILAAPLEISEAGAPPQQNGNRTPSLNHVSSLNSPSVASAAPSSPGPSVQHCRPSSGSHGASVPSGSPCATPQSSQVPFEAAPSLQDPELLTSSEAVARPALRSNPDMASTNAARQIRGPEELMNPEATPAGVSYSGTAPANVGLPAAGPNESINEVQAAMDAALTSQSLKLPSTGGQISSEQLQALGSRITQQQQQQPERAAAADPAEIQALGAAAAGRQGIPQQTEVGTALMALAHANPGVEFHFPGSRDAGGDEVSMRLVILGLLLVLSIMAFNTAVLTLPLAIGHTLWHLLSQPKPNDLYAFLVGIYTMWGLGFGTHSLYRSAMTGAASHGTLGNAVRLVRRCLGLAFIILMGIFVLPLMTGLLLELTILPIRYRAGMDTSPLFNLYQEWATGLFLLKAWYNGSVMARARPIGDSWRARFEDILQPGLTRMDVRKATVQIIWPLLTVLGLLLAFPYIITRGLVPLLGVPGPVIQYAFICGWAAEVAMIVLLHMSTLLLTSVIGLHNSIRDERYLERRVLNNLDH</sequence>
<dbReference type="EMBL" id="JALJOS010000013">
    <property type="protein sequence ID" value="KAK9831691.1"/>
    <property type="molecule type" value="Genomic_DNA"/>
</dbReference>
<evidence type="ECO:0000256" key="5">
    <source>
        <dbReference type="ARBA" id="ARBA00022679"/>
    </source>
</evidence>
<keyword evidence="11 14" id="KW-1133">Transmembrane helix</keyword>
<dbReference type="FunFam" id="3.30.40.10:FF:000287">
    <property type="entry name" value="RING finger membrane protein"/>
    <property type="match status" value="1"/>
</dbReference>
<keyword evidence="7" id="KW-0479">Metal-binding</keyword>
<feature type="transmembrane region" description="Helical" evidence="14">
    <location>
        <begin position="737"/>
        <end position="759"/>
    </location>
</feature>
<dbReference type="PANTHER" id="PTHR13145:SF0">
    <property type="entry name" value="E3 UBIQUITIN-PROTEIN LIGASE MARCHF6"/>
    <property type="match status" value="1"/>
</dbReference>
<feature type="region of interest" description="Disordered" evidence="13">
    <location>
        <begin position="197"/>
        <end position="287"/>
    </location>
</feature>
<gene>
    <name evidence="16" type="ORF">WJX74_006346</name>
</gene>
<feature type="compositionally biased region" description="Polar residues" evidence="13">
    <location>
        <begin position="1173"/>
        <end position="1183"/>
    </location>
</feature>
<comment type="pathway">
    <text evidence="3">Protein modification; protein ubiquitination.</text>
</comment>
<dbReference type="SMART" id="SM00744">
    <property type="entry name" value="RINGv"/>
    <property type="match status" value="1"/>
</dbReference>
<feature type="compositionally biased region" description="Low complexity" evidence="13">
    <location>
        <begin position="197"/>
        <end position="251"/>
    </location>
</feature>
<evidence type="ECO:0000313" key="16">
    <source>
        <dbReference type="EMBL" id="KAK9831691.1"/>
    </source>
</evidence>
<dbReference type="CDD" id="cd16702">
    <property type="entry name" value="RING_CH-C4HC3_MARCH6"/>
    <property type="match status" value="1"/>
</dbReference>
<keyword evidence="9" id="KW-0833">Ubl conjugation pathway</keyword>
<feature type="transmembrane region" description="Helical" evidence="14">
    <location>
        <begin position="150"/>
        <end position="173"/>
    </location>
</feature>
<dbReference type="Proteomes" id="UP001438707">
    <property type="component" value="Unassembled WGS sequence"/>
</dbReference>
<feature type="compositionally biased region" description="Polar residues" evidence="13">
    <location>
        <begin position="1836"/>
        <end position="1860"/>
    </location>
</feature>
<dbReference type="PANTHER" id="PTHR13145">
    <property type="entry name" value="SSM4 PROTEIN"/>
    <property type="match status" value="1"/>
</dbReference>
<dbReference type="PROSITE" id="PS51292">
    <property type="entry name" value="ZF_RING_CH"/>
    <property type="match status" value="1"/>
</dbReference>
<dbReference type="Pfam" id="PF23113">
    <property type="entry name" value="MARCHF6_C"/>
    <property type="match status" value="1"/>
</dbReference>
<comment type="subcellular location">
    <subcellularLocation>
        <location evidence="2">Membrane</location>
        <topology evidence="2">Multi-pass membrane protein</topology>
    </subcellularLocation>
</comment>
<reference evidence="16 17" key="1">
    <citation type="journal article" date="2024" name="Nat. Commun.">
        <title>Phylogenomics reveals the evolutionary origins of lichenization in chlorophyte algae.</title>
        <authorList>
            <person name="Puginier C."/>
            <person name="Libourel C."/>
            <person name="Otte J."/>
            <person name="Skaloud P."/>
            <person name="Haon M."/>
            <person name="Grisel S."/>
            <person name="Petersen M."/>
            <person name="Berrin J.G."/>
            <person name="Delaux P.M."/>
            <person name="Dal Grande F."/>
            <person name="Keller J."/>
        </authorList>
    </citation>
    <scope>NUCLEOTIDE SEQUENCE [LARGE SCALE GENOMIC DNA]</scope>
    <source>
        <strain evidence="16 17">SAG 2145</strain>
    </source>
</reference>
<dbReference type="InterPro" id="IPR056521">
    <property type="entry name" value="MARCHF6-like_C"/>
</dbReference>
<dbReference type="InterPro" id="IPR013083">
    <property type="entry name" value="Znf_RING/FYVE/PHD"/>
</dbReference>
<feature type="compositionally biased region" description="Low complexity" evidence="13">
    <location>
        <begin position="1812"/>
        <end position="1832"/>
    </location>
</feature>
<feature type="compositionally biased region" description="Polar residues" evidence="13">
    <location>
        <begin position="1212"/>
        <end position="1221"/>
    </location>
</feature>
<feature type="region of interest" description="Disordered" evidence="13">
    <location>
        <begin position="1030"/>
        <end position="1103"/>
    </location>
</feature>
<organism evidence="16 17">
    <name type="scientific">Apatococcus lobatus</name>
    <dbReference type="NCBI Taxonomy" id="904363"/>
    <lineage>
        <taxon>Eukaryota</taxon>
        <taxon>Viridiplantae</taxon>
        <taxon>Chlorophyta</taxon>
        <taxon>core chlorophytes</taxon>
        <taxon>Trebouxiophyceae</taxon>
        <taxon>Chlorellales</taxon>
        <taxon>Chlorellaceae</taxon>
        <taxon>Apatococcus</taxon>
    </lineage>
</organism>
<feature type="transmembrane region" description="Helical" evidence="14">
    <location>
        <begin position="914"/>
        <end position="935"/>
    </location>
</feature>
<dbReference type="EC" id="2.3.2.27" evidence="4"/>
<feature type="compositionally biased region" description="Polar residues" evidence="13">
    <location>
        <begin position="1612"/>
        <end position="1624"/>
    </location>
</feature>
<keyword evidence="12 14" id="KW-0472">Membrane</keyword>
<keyword evidence="6 14" id="KW-0812">Transmembrane</keyword>
<feature type="compositionally biased region" description="Basic and acidic residues" evidence="13">
    <location>
        <begin position="1122"/>
        <end position="1131"/>
    </location>
</feature>
<feature type="region of interest" description="Disordered" evidence="13">
    <location>
        <begin position="321"/>
        <end position="352"/>
    </location>
</feature>
<feature type="transmembrane region" description="Helical" evidence="14">
    <location>
        <begin position="2227"/>
        <end position="2250"/>
    </location>
</feature>
<feature type="compositionally biased region" description="Low complexity" evidence="13">
    <location>
        <begin position="492"/>
        <end position="504"/>
    </location>
</feature>
<evidence type="ECO:0000256" key="1">
    <source>
        <dbReference type="ARBA" id="ARBA00000900"/>
    </source>
</evidence>
<feature type="transmembrane region" description="Helical" evidence="14">
    <location>
        <begin position="2262"/>
        <end position="2291"/>
    </location>
</feature>
<feature type="region of interest" description="Disordered" evidence="13">
    <location>
        <begin position="1172"/>
        <end position="1192"/>
    </location>
</feature>
<comment type="caution">
    <text evidence="16">The sequence shown here is derived from an EMBL/GenBank/DDBJ whole genome shotgun (WGS) entry which is preliminary data.</text>
</comment>
<dbReference type="GO" id="GO:0008270">
    <property type="term" value="F:zinc ion binding"/>
    <property type="evidence" value="ECO:0007669"/>
    <property type="project" value="UniProtKB-KW"/>
</dbReference>
<keyword evidence="5" id="KW-0808">Transferase</keyword>
<feature type="region of interest" description="Disordered" evidence="13">
    <location>
        <begin position="366"/>
        <end position="386"/>
    </location>
</feature>
<feature type="compositionally biased region" description="Polar residues" evidence="13">
    <location>
        <begin position="1799"/>
        <end position="1811"/>
    </location>
</feature>
<feature type="domain" description="RING-CH-type" evidence="15">
    <location>
        <begin position="14"/>
        <end position="75"/>
    </location>
</feature>
<feature type="transmembrane region" description="Helical" evidence="14">
    <location>
        <begin position="852"/>
        <end position="873"/>
    </location>
</feature>
<feature type="transmembrane region" description="Helical" evidence="14">
    <location>
        <begin position="633"/>
        <end position="654"/>
    </location>
</feature>
<feature type="region of interest" description="Disordered" evidence="13">
    <location>
        <begin position="1795"/>
        <end position="1869"/>
    </location>
</feature>
<accession>A0AAW1RD67</accession>
<evidence type="ECO:0000256" key="14">
    <source>
        <dbReference type="SAM" id="Phobius"/>
    </source>
</evidence>
<evidence type="ECO:0000313" key="17">
    <source>
        <dbReference type="Proteomes" id="UP001438707"/>
    </source>
</evidence>
<feature type="region of interest" description="Disordered" evidence="13">
    <location>
        <begin position="1612"/>
        <end position="1667"/>
    </location>
</feature>
<feature type="compositionally biased region" description="Gly residues" evidence="13">
    <location>
        <begin position="1287"/>
        <end position="1299"/>
    </location>
</feature>
<feature type="region of interest" description="Disordered" evidence="13">
    <location>
        <begin position="1122"/>
        <end position="1143"/>
    </location>
</feature>
<evidence type="ECO:0000256" key="2">
    <source>
        <dbReference type="ARBA" id="ARBA00004141"/>
    </source>
</evidence>
<dbReference type="Pfam" id="PF12906">
    <property type="entry name" value="RINGv"/>
    <property type="match status" value="1"/>
</dbReference>
<evidence type="ECO:0000256" key="9">
    <source>
        <dbReference type="ARBA" id="ARBA00022786"/>
    </source>
</evidence>
<feature type="region of interest" description="Disordered" evidence="13">
    <location>
        <begin position="473"/>
        <end position="553"/>
    </location>
</feature>
<keyword evidence="10" id="KW-0862">Zinc</keyword>
<evidence type="ECO:0000256" key="11">
    <source>
        <dbReference type="ARBA" id="ARBA00022989"/>
    </source>
</evidence>
<evidence type="ECO:0000256" key="13">
    <source>
        <dbReference type="SAM" id="MobiDB-lite"/>
    </source>
</evidence>
<feature type="compositionally biased region" description="Polar residues" evidence="13">
    <location>
        <begin position="323"/>
        <end position="332"/>
    </location>
</feature>
<feature type="region of interest" description="Disordered" evidence="13">
    <location>
        <begin position="1212"/>
        <end position="1304"/>
    </location>
</feature>
<feature type="transmembrane region" description="Helical" evidence="14">
    <location>
        <begin position="109"/>
        <end position="130"/>
    </location>
</feature>
<feature type="compositionally biased region" description="Low complexity" evidence="13">
    <location>
        <begin position="1269"/>
        <end position="1286"/>
    </location>
</feature>
<dbReference type="Gene3D" id="3.30.40.10">
    <property type="entry name" value="Zinc/RING finger domain, C3HC4 (zinc finger)"/>
    <property type="match status" value="1"/>
</dbReference>
<evidence type="ECO:0000256" key="4">
    <source>
        <dbReference type="ARBA" id="ARBA00012483"/>
    </source>
</evidence>
<evidence type="ECO:0000259" key="15">
    <source>
        <dbReference type="PROSITE" id="PS51292"/>
    </source>
</evidence>
<feature type="transmembrane region" description="Helical" evidence="14">
    <location>
        <begin position="2130"/>
        <end position="2151"/>
    </location>
</feature>
<feature type="transmembrane region" description="Helical" evidence="14">
    <location>
        <begin position="806"/>
        <end position="832"/>
    </location>
</feature>
<name>A0AAW1RD67_9CHLO</name>
<feature type="compositionally biased region" description="Low complexity" evidence="13">
    <location>
        <begin position="1648"/>
        <end position="1667"/>
    </location>
</feature>
<dbReference type="InterPro" id="IPR011016">
    <property type="entry name" value="Znf_RING-CH"/>
</dbReference>
<comment type="catalytic activity">
    <reaction evidence="1">
        <text>S-ubiquitinyl-[E2 ubiquitin-conjugating enzyme]-L-cysteine + [acceptor protein]-L-lysine = [E2 ubiquitin-conjugating enzyme]-L-cysteine + N(6)-ubiquitinyl-[acceptor protein]-L-lysine.</text>
        <dbReference type="EC" id="2.3.2.27"/>
    </reaction>
</comment>
<feature type="transmembrane region" description="Helical" evidence="14">
    <location>
        <begin position="2086"/>
        <end position="2107"/>
    </location>
</feature>
<evidence type="ECO:0000256" key="12">
    <source>
        <dbReference type="ARBA" id="ARBA00023136"/>
    </source>
</evidence>
<dbReference type="GO" id="GO:0061630">
    <property type="term" value="F:ubiquitin protein ligase activity"/>
    <property type="evidence" value="ECO:0007669"/>
    <property type="project" value="UniProtKB-EC"/>
</dbReference>
<protein>
    <recommendedName>
        <fullName evidence="4">RING-type E3 ubiquitin transferase</fullName>
        <ecNumber evidence="4">2.3.2.27</ecNumber>
    </recommendedName>
</protein>
<evidence type="ECO:0000256" key="7">
    <source>
        <dbReference type="ARBA" id="ARBA00022723"/>
    </source>
</evidence>
<evidence type="ECO:0000256" key="8">
    <source>
        <dbReference type="ARBA" id="ARBA00022771"/>
    </source>
</evidence>
<feature type="region of interest" description="Disordered" evidence="13">
    <location>
        <begin position="1882"/>
        <end position="1914"/>
    </location>
</feature>
<keyword evidence="8" id="KW-0863">Zinc-finger</keyword>
<dbReference type="GO" id="GO:0005789">
    <property type="term" value="C:endoplasmic reticulum membrane"/>
    <property type="evidence" value="ECO:0007669"/>
    <property type="project" value="TreeGrafter"/>
</dbReference>
<feature type="region of interest" description="Disordered" evidence="13">
    <location>
        <begin position="399"/>
        <end position="438"/>
    </location>
</feature>
<feature type="transmembrane region" description="Helical" evidence="14">
    <location>
        <begin position="2045"/>
        <end position="2066"/>
    </location>
</feature>
<proteinExistence type="predicted"/>
<feature type="compositionally biased region" description="Low complexity" evidence="13">
    <location>
        <begin position="1030"/>
        <end position="1085"/>
    </location>
</feature>
<evidence type="ECO:0000256" key="3">
    <source>
        <dbReference type="ARBA" id="ARBA00004906"/>
    </source>
</evidence>
<evidence type="ECO:0000256" key="6">
    <source>
        <dbReference type="ARBA" id="ARBA00022692"/>
    </source>
</evidence>
<dbReference type="SUPFAM" id="SSF57850">
    <property type="entry name" value="RING/U-box"/>
    <property type="match status" value="1"/>
</dbReference>
<keyword evidence="17" id="KW-1185">Reference proteome</keyword>
<dbReference type="GO" id="GO:0036503">
    <property type="term" value="P:ERAD pathway"/>
    <property type="evidence" value="ECO:0007669"/>
    <property type="project" value="TreeGrafter"/>
</dbReference>
<evidence type="ECO:0000256" key="10">
    <source>
        <dbReference type="ARBA" id="ARBA00022833"/>
    </source>
</evidence>